<reference evidence="11" key="3">
    <citation type="submission" date="2023-09" db="EMBL/GenBank/DDBJ databases">
        <authorList>
            <person name="Schober I."/>
            <person name="Bunk B."/>
        </authorList>
    </citation>
    <scope>NUCLEOTIDE SEQUENCE</scope>
    <source>
        <strain evidence="11">DSM 103800</strain>
    </source>
</reference>
<keyword evidence="13" id="KW-1185">Reference proteome</keyword>
<keyword evidence="4 8" id="KW-0813">Transport</keyword>
<gene>
    <name evidence="11" type="primary">phoU</name>
    <name evidence="10" type="ORF">RGI145_14265</name>
    <name evidence="11" type="ORF">RQ831_03595</name>
</gene>
<name>A0A1L7AH98_9PROT</name>
<evidence type="ECO:0000259" key="9">
    <source>
        <dbReference type="Pfam" id="PF01895"/>
    </source>
</evidence>
<proteinExistence type="inferred from homology"/>
<dbReference type="EMBL" id="CP015583">
    <property type="protein sequence ID" value="APT58101.1"/>
    <property type="molecule type" value="Genomic_DNA"/>
</dbReference>
<dbReference type="GO" id="GO:0045936">
    <property type="term" value="P:negative regulation of phosphate metabolic process"/>
    <property type="evidence" value="ECO:0007669"/>
    <property type="project" value="InterPro"/>
</dbReference>
<dbReference type="STRING" id="257708.RGI145_14265"/>
<evidence type="ECO:0000313" key="11">
    <source>
        <dbReference type="EMBL" id="MDT8330124.1"/>
    </source>
</evidence>
<evidence type="ECO:0000256" key="1">
    <source>
        <dbReference type="ARBA" id="ARBA00004496"/>
    </source>
</evidence>
<evidence type="ECO:0000256" key="6">
    <source>
        <dbReference type="ARBA" id="ARBA00022592"/>
    </source>
</evidence>
<feature type="domain" description="PhoU" evidence="9">
    <location>
        <begin position="129"/>
        <end position="211"/>
    </location>
</feature>
<dbReference type="SUPFAM" id="SSF109755">
    <property type="entry name" value="PhoU-like"/>
    <property type="match status" value="1"/>
</dbReference>
<dbReference type="GO" id="GO:0030643">
    <property type="term" value="P:intracellular phosphate ion homeostasis"/>
    <property type="evidence" value="ECO:0007669"/>
    <property type="project" value="InterPro"/>
</dbReference>
<dbReference type="NCBIfam" id="TIGR02135">
    <property type="entry name" value="phoU_full"/>
    <property type="match status" value="1"/>
</dbReference>
<dbReference type="Pfam" id="PF01895">
    <property type="entry name" value="PhoU"/>
    <property type="match status" value="2"/>
</dbReference>
<comment type="subunit">
    <text evidence="3 8">Homodimer.</text>
</comment>
<feature type="domain" description="PhoU" evidence="9">
    <location>
        <begin position="23"/>
        <end position="111"/>
    </location>
</feature>
<dbReference type="KEGG" id="rgi:RGI145_14265"/>
<evidence type="ECO:0000256" key="7">
    <source>
        <dbReference type="ARBA" id="ARBA00056181"/>
    </source>
</evidence>
<dbReference type="GO" id="GO:0005737">
    <property type="term" value="C:cytoplasm"/>
    <property type="evidence" value="ECO:0007669"/>
    <property type="project" value="UniProtKB-SubCell"/>
</dbReference>
<dbReference type="PANTHER" id="PTHR42930">
    <property type="entry name" value="PHOSPHATE-SPECIFIC TRANSPORT SYSTEM ACCESSORY PROTEIN PHOU"/>
    <property type="match status" value="1"/>
</dbReference>
<evidence type="ECO:0000256" key="8">
    <source>
        <dbReference type="PIRNR" id="PIRNR003107"/>
    </source>
</evidence>
<comment type="function">
    <text evidence="7 8">Plays a role in the regulation of phosphate uptake.</text>
</comment>
<dbReference type="GO" id="GO:0006817">
    <property type="term" value="P:phosphate ion transport"/>
    <property type="evidence" value="ECO:0007669"/>
    <property type="project" value="UniProtKB-KW"/>
</dbReference>
<dbReference type="AlphaFoldDB" id="A0A1L7AH98"/>
<dbReference type="RefSeq" id="WP_027281596.1">
    <property type="nucleotide sequence ID" value="NZ_CP015583.1"/>
</dbReference>
<dbReference type="InterPro" id="IPR028366">
    <property type="entry name" value="PhoU"/>
</dbReference>
<dbReference type="Proteomes" id="UP000185494">
    <property type="component" value="Chromosome 1"/>
</dbReference>
<accession>A0A1L7AH98</accession>
<comment type="subcellular location">
    <subcellularLocation>
        <location evidence="1 8">Cytoplasm</location>
    </subcellularLocation>
</comment>
<keyword evidence="5 8" id="KW-0963">Cytoplasm</keyword>
<dbReference type="Gene3D" id="1.20.58.220">
    <property type="entry name" value="Phosphate transport system protein phou homolog 2, domain 2"/>
    <property type="match status" value="1"/>
</dbReference>
<dbReference type="eggNOG" id="COG0704">
    <property type="taxonomic scope" value="Bacteria"/>
</dbReference>
<reference evidence="10 12" key="1">
    <citation type="submission" date="2016-05" db="EMBL/GenBank/DDBJ databases">
        <title>Complete Genome and Methylome Analysis of Psychrotrophic Bacterial Isolates from Antarctic Lake Untersee.</title>
        <authorList>
            <person name="Fomenkov A."/>
            <person name="Akimov V.N."/>
            <person name="Vasilyeva L.V."/>
            <person name="Andersen D."/>
            <person name="Vincze T."/>
            <person name="Roberts R.J."/>
        </authorList>
    </citation>
    <scope>NUCLEOTIDE SEQUENCE [LARGE SCALE GENOMIC DNA]</scope>
    <source>
        <strain evidence="10 12">U14-5</strain>
    </source>
</reference>
<dbReference type="InterPro" id="IPR038078">
    <property type="entry name" value="PhoU-like_sf"/>
</dbReference>
<dbReference type="InterPro" id="IPR026022">
    <property type="entry name" value="PhoU_dom"/>
</dbReference>
<evidence type="ECO:0000313" key="12">
    <source>
        <dbReference type="Proteomes" id="UP000185494"/>
    </source>
</evidence>
<sequence>MANQPEHIVKSYSDDLRRLRELVARMGGLAERQVADAAYVLTRRDATAAAEVAARDAPIDGLEREVESFCVRLLALRAPMAADLRFIVAAMKISQELERIGDYARNVAKRVMVIAQQPNLVGLGTFEALSQLVQRNLKDVIDALLNEDAEACRRVWASDVAVDDIYNGLFRQLLTHMMEDPRNITAATHMHFIAKNFERIGDHATNIAETVYFSITGQNLPDERPKVEAPGDLSPSDA</sequence>
<evidence type="ECO:0000256" key="3">
    <source>
        <dbReference type="ARBA" id="ARBA00011738"/>
    </source>
</evidence>
<evidence type="ECO:0000313" key="10">
    <source>
        <dbReference type="EMBL" id="APT58101.1"/>
    </source>
</evidence>
<dbReference type="PIRSF" id="PIRSF003107">
    <property type="entry name" value="PhoU"/>
    <property type="match status" value="1"/>
</dbReference>
<evidence type="ECO:0000313" key="13">
    <source>
        <dbReference type="Proteomes" id="UP001258945"/>
    </source>
</evidence>
<dbReference type="Proteomes" id="UP001258945">
    <property type="component" value="Unassembled WGS sequence"/>
</dbReference>
<comment type="similarity">
    <text evidence="2 8">Belongs to the PhoU family.</text>
</comment>
<evidence type="ECO:0000256" key="5">
    <source>
        <dbReference type="ARBA" id="ARBA00022490"/>
    </source>
</evidence>
<protein>
    <recommendedName>
        <fullName evidence="8">Phosphate-specific transport system accessory protein PhoU</fullName>
    </recommendedName>
</protein>
<keyword evidence="6 8" id="KW-0592">Phosphate transport</keyword>
<dbReference type="PANTHER" id="PTHR42930:SF3">
    <property type="entry name" value="PHOSPHATE-SPECIFIC TRANSPORT SYSTEM ACCESSORY PROTEIN PHOU"/>
    <property type="match status" value="1"/>
</dbReference>
<evidence type="ECO:0000256" key="4">
    <source>
        <dbReference type="ARBA" id="ARBA00022448"/>
    </source>
</evidence>
<dbReference type="EMBL" id="JAVVDO010000003">
    <property type="protein sequence ID" value="MDT8330124.1"/>
    <property type="molecule type" value="Genomic_DNA"/>
</dbReference>
<organism evidence="10 12">
    <name type="scientific">Roseomonas gilardii</name>
    <dbReference type="NCBI Taxonomy" id="257708"/>
    <lineage>
        <taxon>Bacteria</taxon>
        <taxon>Pseudomonadati</taxon>
        <taxon>Pseudomonadota</taxon>
        <taxon>Alphaproteobacteria</taxon>
        <taxon>Acetobacterales</taxon>
        <taxon>Roseomonadaceae</taxon>
        <taxon>Roseomonas</taxon>
    </lineage>
</organism>
<reference evidence="11 13" key="2">
    <citation type="journal article" date="2019" name="Microb. Pathog.">
        <title>Comparison of VITEK 2, MALDI-TOF MS, 16S rRNA gene sequencing, and whole-genome sequencing for identification of Roseomonas mucosa.</title>
        <authorList>
            <person name="Rudolph W.W."/>
            <person name="Gunzer F."/>
            <person name="Trauth M."/>
            <person name="Bunk B."/>
            <person name="Bigge R."/>
            <person name="Schrottner P."/>
        </authorList>
    </citation>
    <scope>NUCLEOTIDE SEQUENCE [LARGE SCALE GENOMIC DNA]</scope>
    <source>
        <strain evidence="11 13">DSM 103800</strain>
    </source>
</reference>
<dbReference type="FunFam" id="1.20.58.220:FF:000004">
    <property type="entry name" value="Phosphate-specific transport system accessory protein PhoU"/>
    <property type="match status" value="1"/>
</dbReference>
<evidence type="ECO:0000256" key="2">
    <source>
        <dbReference type="ARBA" id="ARBA00008107"/>
    </source>
</evidence>